<dbReference type="AlphaFoldDB" id="A0A1W6MSA9"/>
<sequence length="137" mass="15200">MKMSSRRLFQLITGFFTTPRGETPSVATKAPPPEAEPQSGALSMAAFFMRLRQEETLRARFVRDPRGVLREHGIDPPPFQLADRLDETEFKHLLATWTASALAAVNLARSATMTKSLPNSLTASRVRLPFSKAGLRC</sequence>
<proteinExistence type="predicted"/>
<name>A0A1W6MSA9_9HYPH</name>
<dbReference type="STRING" id="655015.B1812_04705"/>
<dbReference type="KEGG" id="mbry:B1812_04705"/>
<evidence type="ECO:0008006" key="3">
    <source>
        <dbReference type="Google" id="ProtNLM"/>
    </source>
</evidence>
<protein>
    <recommendedName>
        <fullName evidence="3">Extradiol ring-cleavage dioxygenase LigAB LigA subunit domain-containing protein</fullName>
    </recommendedName>
</protein>
<keyword evidence="2" id="KW-1185">Reference proteome</keyword>
<evidence type="ECO:0000313" key="1">
    <source>
        <dbReference type="EMBL" id="ARN80488.1"/>
    </source>
</evidence>
<gene>
    <name evidence="1" type="ORF">B1812_04705</name>
</gene>
<evidence type="ECO:0000313" key="2">
    <source>
        <dbReference type="Proteomes" id="UP000193978"/>
    </source>
</evidence>
<dbReference type="EMBL" id="CP019948">
    <property type="protein sequence ID" value="ARN80488.1"/>
    <property type="molecule type" value="Genomic_DNA"/>
</dbReference>
<dbReference type="Proteomes" id="UP000193978">
    <property type="component" value="Chromosome"/>
</dbReference>
<reference evidence="1 2" key="1">
    <citation type="submission" date="2017-02" db="EMBL/GenBank/DDBJ databases">
        <authorList>
            <person name="Peterson S.W."/>
        </authorList>
    </citation>
    <scope>NUCLEOTIDE SEQUENCE [LARGE SCALE GENOMIC DNA]</scope>
    <source>
        <strain evidence="1 2">S285</strain>
    </source>
</reference>
<organism evidence="1 2">
    <name type="scientific">Methylocystis bryophila</name>
    <dbReference type="NCBI Taxonomy" id="655015"/>
    <lineage>
        <taxon>Bacteria</taxon>
        <taxon>Pseudomonadati</taxon>
        <taxon>Pseudomonadota</taxon>
        <taxon>Alphaproteobacteria</taxon>
        <taxon>Hyphomicrobiales</taxon>
        <taxon>Methylocystaceae</taxon>
        <taxon>Methylocystis</taxon>
    </lineage>
</organism>
<accession>A0A1W6MSA9</accession>